<sequence length="172" mass="18463">MTTPQAGQADALAPVRTALLRAARTDADALLAQARADAAQTLDAVRAEAQAILDEARRQGEADGAAAARQLRMHAHRAARARQLAARSEVYAELRRQVTEGVRELRHAEEYPAIRDRLAARARRLLGPDASVEEHPGGGVVAVAPGRRVDLTLDALATRGLERCDAEALWAL</sequence>
<evidence type="ECO:0008006" key="3">
    <source>
        <dbReference type="Google" id="ProtNLM"/>
    </source>
</evidence>
<protein>
    <recommendedName>
        <fullName evidence="3">ATP synthase subunit E</fullName>
    </recommendedName>
</protein>
<name>A0ABT1PSG3_9ACTN</name>
<evidence type="ECO:0000313" key="2">
    <source>
        <dbReference type="Proteomes" id="UP001057702"/>
    </source>
</evidence>
<proteinExistence type="predicted"/>
<accession>A0ABT1PSG3</accession>
<keyword evidence="2" id="KW-1185">Reference proteome</keyword>
<gene>
    <name evidence="1" type="ORF">NGB36_08340</name>
</gene>
<comment type="caution">
    <text evidence="1">The sequence shown here is derived from an EMBL/GenBank/DDBJ whole genome shotgun (WGS) entry which is preliminary data.</text>
</comment>
<evidence type="ECO:0000313" key="1">
    <source>
        <dbReference type="EMBL" id="MCQ4080611.1"/>
    </source>
</evidence>
<dbReference type="RefSeq" id="WP_255919514.1">
    <property type="nucleotide sequence ID" value="NZ_JANFNG010000004.1"/>
</dbReference>
<organism evidence="1 2">
    <name type="scientific">Streptomyces humicola</name>
    <dbReference type="NCBI Taxonomy" id="2953240"/>
    <lineage>
        <taxon>Bacteria</taxon>
        <taxon>Bacillati</taxon>
        <taxon>Actinomycetota</taxon>
        <taxon>Actinomycetes</taxon>
        <taxon>Kitasatosporales</taxon>
        <taxon>Streptomycetaceae</taxon>
        <taxon>Streptomyces</taxon>
    </lineage>
</organism>
<dbReference type="EMBL" id="JANFNG010000004">
    <property type="protein sequence ID" value="MCQ4080611.1"/>
    <property type="molecule type" value="Genomic_DNA"/>
</dbReference>
<dbReference type="Proteomes" id="UP001057702">
    <property type="component" value="Unassembled WGS sequence"/>
</dbReference>
<reference evidence="1" key="1">
    <citation type="submission" date="2022-06" db="EMBL/GenBank/DDBJ databases">
        <title>Draft genome sequence of Streptomyces sp. RB6PN25 isolated from peat swamp forest in Thailand.</title>
        <authorList>
            <person name="Duangmal K."/>
            <person name="Klaysubun C."/>
        </authorList>
    </citation>
    <scope>NUCLEOTIDE SEQUENCE</scope>
    <source>
        <strain evidence="1">RB6PN25</strain>
    </source>
</reference>